<reference evidence="1" key="1">
    <citation type="journal article" date="2013" name="Environ. Microbiol.">
        <title>Microbiota from the distal guts of lean and obese adolescents exhibit partial functional redundancy besides clear differences in community structure.</title>
        <authorList>
            <person name="Ferrer M."/>
            <person name="Ruiz A."/>
            <person name="Lanza F."/>
            <person name="Haange S.B."/>
            <person name="Oberbach A."/>
            <person name="Till H."/>
            <person name="Bargiela R."/>
            <person name="Campoy C."/>
            <person name="Segura M.T."/>
            <person name="Richter M."/>
            <person name="von Bergen M."/>
            <person name="Seifert J."/>
            <person name="Suarez A."/>
        </authorList>
    </citation>
    <scope>NUCLEOTIDE SEQUENCE</scope>
</reference>
<organism evidence="1">
    <name type="scientific">human gut metagenome</name>
    <dbReference type="NCBI Taxonomy" id="408170"/>
    <lineage>
        <taxon>unclassified sequences</taxon>
        <taxon>metagenomes</taxon>
        <taxon>organismal metagenomes</taxon>
    </lineage>
</organism>
<dbReference type="EMBL" id="AJWZ01011391">
    <property type="protein sequence ID" value="EKC45411.1"/>
    <property type="molecule type" value="Genomic_DNA"/>
</dbReference>
<comment type="caution">
    <text evidence="1">The sequence shown here is derived from an EMBL/GenBank/DDBJ whole genome shotgun (WGS) entry which is preliminary data.</text>
</comment>
<sequence length="51" mass="5702">MKRILNLSIILTIILSLTFIPAVQTNAASKINITYYAGNGYFKSKPNRSKN</sequence>
<evidence type="ECO:0000313" key="1">
    <source>
        <dbReference type="EMBL" id="EKC45411.1"/>
    </source>
</evidence>
<proteinExistence type="predicted"/>
<dbReference type="AlphaFoldDB" id="K1SDE0"/>
<feature type="non-terminal residue" evidence="1">
    <location>
        <position position="51"/>
    </location>
</feature>
<gene>
    <name evidence="1" type="ORF">OBE_16902</name>
</gene>
<name>K1SDE0_9ZZZZ</name>
<protein>
    <submittedName>
        <fullName evidence="1">Secreted protein</fullName>
    </submittedName>
</protein>
<accession>K1SDE0</accession>